<evidence type="ECO:0000313" key="3">
    <source>
        <dbReference type="EMBL" id="MPM40411.1"/>
    </source>
</evidence>
<feature type="region of interest" description="Disordered" evidence="1">
    <location>
        <begin position="89"/>
        <end position="112"/>
    </location>
</feature>
<dbReference type="AlphaFoldDB" id="A0A644ZKL5"/>
<protein>
    <submittedName>
        <fullName evidence="3">Uncharacterized protein</fullName>
    </submittedName>
</protein>
<organism evidence="3">
    <name type="scientific">bioreactor metagenome</name>
    <dbReference type="NCBI Taxonomy" id="1076179"/>
    <lineage>
        <taxon>unclassified sequences</taxon>
        <taxon>metagenomes</taxon>
        <taxon>ecological metagenomes</taxon>
    </lineage>
</organism>
<name>A0A644ZKL5_9ZZZZ</name>
<sequence>MNRLGVVKGVALLHVFRLYRLLGKNDGLFFLPFLLSLLALLSLLLFSLLPLLNRSRCQALQSHLLPKALSFRLVLMIAIQGISDEGDCNKEGGLSQESQQDLEGSGAYINRR</sequence>
<keyword evidence="2" id="KW-1133">Transmembrane helix</keyword>
<dbReference type="EMBL" id="VSSQ01008991">
    <property type="protein sequence ID" value="MPM40411.1"/>
    <property type="molecule type" value="Genomic_DNA"/>
</dbReference>
<keyword evidence="2" id="KW-0812">Transmembrane</keyword>
<feature type="transmembrane region" description="Helical" evidence="2">
    <location>
        <begin position="28"/>
        <end position="52"/>
    </location>
</feature>
<gene>
    <name evidence="3" type="ORF">SDC9_87052</name>
</gene>
<comment type="caution">
    <text evidence="3">The sequence shown here is derived from an EMBL/GenBank/DDBJ whole genome shotgun (WGS) entry which is preliminary data.</text>
</comment>
<evidence type="ECO:0000256" key="2">
    <source>
        <dbReference type="SAM" id="Phobius"/>
    </source>
</evidence>
<keyword evidence="2" id="KW-0472">Membrane</keyword>
<evidence type="ECO:0000256" key="1">
    <source>
        <dbReference type="SAM" id="MobiDB-lite"/>
    </source>
</evidence>
<accession>A0A644ZKL5</accession>
<proteinExistence type="predicted"/>
<reference evidence="3" key="1">
    <citation type="submission" date="2019-08" db="EMBL/GenBank/DDBJ databases">
        <authorList>
            <person name="Kucharzyk K."/>
            <person name="Murdoch R.W."/>
            <person name="Higgins S."/>
            <person name="Loffler F."/>
        </authorList>
    </citation>
    <scope>NUCLEOTIDE SEQUENCE</scope>
</reference>